<dbReference type="Proteomes" id="UP000069549">
    <property type="component" value="Chromosome 1"/>
</dbReference>
<dbReference type="EMBL" id="LT160021">
    <property type="protein sequence ID" value="CXH79169.1"/>
    <property type="molecule type" value="Genomic_DNA"/>
</dbReference>
<evidence type="ECO:0000313" key="2">
    <source>
        <dbReference type="EMBL" id="CXH79169.1"/>
    </source>
</evidence>
<keyword evidence="1" id="KW-0732">Signal</keyword>
<accession>A0A113QHW0</accession>
<dbReference type="NCBIfam" id="TIGR01599">
    <property type="entry name" value="PYST-A"/>
    <property type="match status" value="1"/>
</dbReference>
<evidence type="ECO:0000313" key="3">
    <source>
        <dbReference type="Proteomes" id="UP000069549"/>
    </source>
</evidence>
<name>A0A113QHW0_PLABE</name>
<dbReference type="VEuPathDB" id="PlasmoDB:PBANKA_0100100"/>
<dbReference type="SUPFAM" id="SSF55961">
    <property type="entry name" value="Bet v1-like"/>
    <property type="match status" value="1"/>
</dbReference>
<organism evidence="2 3">
    <name type="scientific">Plasmodium berghei</name>
    <dbReference type="NCBI Taxonomy" id="5821"/>
    <lineage>
        <taxon>Eukaryota</taxon>
        <taxon>Sar</taxon>
        <taxon>Alveolata</taxon>
        <taxon>Apicomplexa</taxon>
        <taxon>Aconoidasida</taxon>
        <taxon>Haemosporida</taxon>
        <taxon>Plasmodiidae</taxon>
        <taxon>Plasmodium</taxon>
        <taxon>Plasmodium (Vinckeia)</taxon>
    </lineage>
</organism>
<feature type="signal peptide" evidence="1">
    <location>
        <begin position="1"/>
        <end position="25"/>
    </location>
</feature>
<sequence>MSKWYITLFFCVLIVFAYMNNKAIANSPAPLDQGSDPENPLLCRDPEEIRKAAELMNEAVIHLQYHATSTENYILISNYNNGRSVYFKNHGGHTIIEKLNNKISDSNKYNTIIKEICDLNRIKIVDGNALTGKVVRVYSPNLVMVQQRCRNLFELPQKYFYALAEKFEISENTTVIVCASANINDHNRSDKKFYKNTILESANLFKTEVNSEIDIRNGELKKLFVNLLGFFIKKEDEHVDLTCVSSIYDNVSNAKNPFTKMCKA</sequence>
<feature type="chain" id="PRO_5007145138" evidence="1">
    <location>
        <begin position="26"/>
        <end position="264"/>
    </location>
</feature>
<dbReference type="AlphaFoldDB" id="A0A113QHW0"/>
<gene>
    <name evidence="2" type="ORF">PBK173_000005000</name>
</gene>
<reference evidence="2 3" key="1">
    <citation type="submission" date="2016-02" db="EMBL/GenBank/DDBJ databases">
        <authorList>
            <consortium name="Pathogen Informatics"/>
        </authorList>
    </citation>
    <scope>NUCLEOTIDE SEQUENCE [LARGE SCALE GENOMIC DNA]</scope>
    <source>
        <strain evidence="2 3">K173</strain>
    </source>
</reference>
<protein>
    <submittedName>
        <fullName evidence="2">Fam-a protein</fullName>
    </submittedName>
</protein>
<evidence type="ECO:0000256" key="1">
    <source>
        <dbReference type="SAM" id="SignalP"/>
    </source>
</evidence>
<proteinExistence type="predicted"/>
<dbReference type="InterPro" id="IPR006486">
    <property type="entry name" value="PYST_A"/>
</dbReference>